<gene>
    <name evidence="5" type="primary">NKTR</name>
</gene>
<dbReference type="GeneTree" id="ENSGT00940000158548"/>
<evidence type="ECO:0000313" key="5">
    <source>
        <dbReference type="Ensembl" id="ENSOCUP00000035792.1"/>
    </source>
</evidence>
<comment type="similarity">
    <text evidence="3">Belongs to the cyclophilin-type PPIase family.</text>
</comment>
<dbReference type="PRINTS" id="PR00153">
    <property type="entry name" value="CSAPPISMRASE"/>
</dbReference>
<dbReference type="EMBL" id="AAGW02056079">
    <property type="status" value="NOT_ANNOTATED_CDS"/>
    <property type="molecule type" value="Genomic_DNA"/>
</dbReference>
<sequence>SRDTTKWAGAHSPNCAVAQRTQAYPRFPDWVIDSRGRGQKEARKCWSTRLEASLELPDTPTRARLPPHPGLHRPIRLTAPSEAVLSRYWSRSRGGLALHWEAGPGRRGRRWRSVSGVGFWRRRRCYLLCAGGAVQAGGQPALAATSVAMGAQDRPQCHFDIEINREPVGRIMFQLFSDICPKTCKNFLCLCSGEKGLGKTTGKKLCYKGSTFHRVVKNFMIQGGDFSEGNGKGGESIYGGYFKENVVFCKMKR</sequence>
<keyword evidence="1 3" id="KW-0697">Rotamase</keyword>
<feature type="domain" description="PPIase cyclophilin-type" evidence="4">
    <location>
        <begin position="158"/>
        <end position="253"/>
    </location>
</feature>
<dbReference type="InterPro" id="IPR002130">
    <property type="entry name" value="Cyclophilin-type_PPIase_dom"/>
</dbReference>
<dbReference type="InterPro" id="IPR020892">
    <property type="entry name" value="Cyclophilin-type_PPIase_CS"/>
</dbReference>
<keyword evidence="6" id="KW-1185">Reference proteome</keyword>
<dbReference type="SUPFAM" id="SSF50891">
    <property type="entry name" value="Cyclophilin-like"/>
    <property type="match status" value="1"/>
</dbReference>
<evidence type="ECO:0000256" key="1">
    <source>
        <dbReference type="ARBA" id="ARBA00023110"/>
    </source>
</evidence>
<dbReference type="AlphaFoldDB" id="A0A5F9CQ51"/>
<name>A0A5F9CQ51_RABIT</name>
<dbReference type="GO" id="GO:0003755">
    <property type="term" value="F:peptidyl-prolyl cis-trans isomerase activity"/>
    <property type="evidence" value="ECO:0007669"/>
    <property type="project" value="UniProtKB-UniRule"/>
</dbReference>
<dbReference type="EC" id="5.2.1.8" evidence="3"/>
<dbReference type="Pfam" id="PF00160">
    <property type="entry name" value="Pro_isomerase"/>
    <property type="match status" value="1"/>
</dbReference>
<evidence type="ECO:0000256" key="2">
    <source>
        <dbReference type="ARBA" id="ARBA00023235"/>
    </source>
</evidence>
<protein>
    <recommendedName>
        <fullName evidence="3">Peptidyl-prolyl cis-trans isomerase</fullName>
        <shortName evidence="3">PPIase</shortName>
        <ecNumber evidence="3">5.2.1.8</ecNumber>
    </recommendedName>
</protein>
<keyword evidence="2 3" id="KW-0413">Isomerase</keyword>
<evidence type="ECO:0000313" key="6">
    <source>
        <dbReference type="Proteomes" id="UP000001811"/>
    </source>
</evidence>
<evidence type="ECO:0000256" key="3">
    <source>
        <dbReference type="RuleBase" id="RU363019"/>
    </source>
</evidence>
<dbReference type="PROSITE" id="PS50072">
    <property type="entry name" value="CSA_PPIASE_2"/>
    <property type="match status" value="1"/>
</dbReference>
<dbReference type="GO" id="GO:0006457">
    <property type="term" value="P:protein folding"/>
    <property type="evidence" value="ECO:0007669"/>
    <property type="project" value="InterPro"/>
</dbReference>
<dbReference type="GO" id="GO:0016018">
    <property type="term" value="F:cyclosporin A binding"/>
    <property type="evidence" value="ECO:0007669"/>
    <property type="project" value="TreeGrafter"/>
</dbReference>
<dbReference type="EMBL" id="AAGW02056078">
    <property type="status" value="NOT_ANNOTATED_CDS"/>
    <property type="molecule type" value="Genomic_DNA"/>
</dbReference>
<dbReference type="Ensembl" id="ENSOCUT00000049055.1">
    <property type="protein sequence ID" value="ENSOCUP00000035792.1"/>
    <property type="gene ID" value="ENSOCUG00000013128.4"/>
</dbReference>
<dbReference type="InterPro" id="IPR029000">
    <property type="entry name" value="Cyclophilin-like_dom_sf"/>
</dbReference>
<reference evidence="5" key="3">
    <citation type="submission" date="2025-09" db="UniProtKB">
        <authorList>
            <consortium name="Ensembl"/>
        </authorList>
    </citation>
    <scope>IDENTIFICATION</scope>
    <source>
        <strain evidence="5">Thorbecke</strain>
    </source>
</reference>
<dbReference type="PANTHER" id="PTHR11071:SF257">
    <property type="entry name" value="NK-TUMOR RECOGNITION PROTEIN"/>
    <property type="match status" value="1"/>
</dbReference>
<accession>A0A5F9CQ51</accession>
<dbReference type="Bgee" id="ENSOCUG00000013128">
    <property type="expression patterns" value="Expressed in blood and 15 other cell types or tissues"/>
</dbReference>
<proteinExistence type="inferred from homology"/>
<reference evidence="5" key="2">
    <citation type="submission" date="2025-08" db="UniProtKB">
        <authorList>
            <consortium name="Ensembl"/>
        </authorList>
    </citation>
    <scope>IDENTIFICATION</scope>
    <source>
        <strain evidence="5">Thorbecke</strain>
    </source>
</reference>
<organism evidence="5 6">
    <name type="scientific">Oryctolagus cuniculus</name>
    <name type="common">Rabbit</name>
    <dbReference type="NCBI Taxonomy" id="9986"/>
    <lineage>
        <taxon>Eukaryota</taxon>
        <taxon>Metazoa</taxon>
        <taxon>Chordata</taxon>
        <taxon>Craniata</taxon>
        <taxon>Vertebrata</taxon>
        <taxon>Euteleostomi</taxon>
        <taxon>Mammalia</taxon>
        <taxon>Eutheria</taxon>
        <taxon>Euarchontoglires</taxon>
        <taxon>Glires</taxon>
        <taxon>Lagomorpha</taxon>
        <taxon>Leporidae</taxon>
        <taxon>Oryctolagus</taxon>
    </lineage>
</organism>
<dbReference type="PANTHER" id="PTHR11071">
    <property type="entry name" value="PEPTIDYL-PROLYL CIS-TRANS ISOMERASE"/>
    <property type="match status" value="1"/>
</dbReference>
<evidence type="ECO:0000259" key="4">
    <source>
        <dbReference type="PROSITE" id="PS50072"/>
    </source>
</evidence>
<dbReference type="Proteomes" id="UP000001811">
    <property type="component" value="Chromosome 9"/>
</dbReference>
<dbReference type="GO" id="GO:0005739">
    <property type="term" value="C:mitochondrion"/>
    <property type="evidence" value="ECO:0007669"/>
    <property type="project" value="TreeGrafter"/>
</dbReference>
<dbReference type="EMBL" id="AAGW02056077">
    <property type="status" value="NOT_ANNOTATED_CDS"/>
    <property type="molecule type" value="Genomic_DNA"/>
</dbReference>
<comment type="function">
    <text evidence="3">PPIases accelerate the folding of proteins. It catalyzes the cis-trans isomerization of proline imidic peptide bonds in oligopeptides.</text>
</comment>
<reference evidence="5 6" key="1">
    <citation type="journal article" date="2011" name="Nature">
        <title>A high-resolution map of human evolutionary constraint using 29 mammals.</title>
        <authorList>
            <person name="Lindblad-Toh K."/>
            <person name="Garber M."/>
            <person name="Zuk O."/>
            <person name="Lin M.F."/>
            <person name="Parker B.J."/>
            <person name="Washietl S."/>
            <person name="Kheradpour P."/>
            <person name="Ernst J."/>
            <person name="Jordan G."/>
            <person name="Mauceli E."/>
            <person name="Ward L.D."/>
            <person name="Lowe C.B."/>
            <person name="Holloway A.K."/>
            <person name="Clamp M."/>
            <person name="Gnerre S."/>
            <person name="Alfoldi J."/>
            <person name="Beal K."/>
            <person name="Chang J."/>
            <person name="Clawson H."/>
            <person name="Cuff J."/>
            <person name="Di Palma F."/>
            <person name="Fitzgerald S."/>
            <person name="Flicek P."/>
            <person name="Guttman M."/>
            <person name="Hubisz M.J."/>
            <person name="Jaffe D.B."/>
            <person name="Jungreis I."/>
            <person name="Kent W.J."/>
            <person name="Kostka D."/>
            <person name="Lara M."/>
            <person name="Martins A.L."/>
            <person name="Massingham T."/>
            <person name="Moltke I."/>
            <person name="Raney B.J."/>
            <person name="Rasmussen M.D."/>
            <person name="Robinson J."/>
            <person name="Stark A."/>
            <person name="Vilella A.J."/>
            <person name="Wen J."/>
            <person name="Xie X."/>
            <person name="Zody M.C."/>
            <person name="Baldwin J."/>
            <person name="Bloom T."/>
            <person name="Chin C.W."/>
            <person name="Heiman D."/>
            <person name="Nicol R."/>
            <person name="Nusbaum C."/>
            <person name="Young S."/>
            <person name="Wilkinson J."/>
            <person name="Worley K.C."/>
            <person name="Kovar C.L."/>
            <person name="Muzny D.M."/>
            <person name="Gibbs R.A."/>
            <person name="Cree A."/>
            <person name="Dihn H.H."/>
            <person name="Fowler G."/>
            <person name="Jhangiani S."/>
            <person name="Joshi V."/>
            <person name="Lee S."/>
            <person name="Lewis L.R."/>
            <person name="Nazareth L.V."/>
            <person name="Okwuonu G."/>
            <person name="Santibanez J."/>
            <person name="Warren W.C."/>
            <person name="Mardis E.R."/>
            <person name="Weinstock G.M."/>
            <person name="Wilson R.K."/>
            <person name="Delehaunty K."/>
            <person name="Dooling D."/>
            <person name="Fronik C."/>
            <person name="Fulton L."/>
            <person name="Fulton B."/>
            <person name="Graves T."/>
            <person name="Minx P."/>
            <person name="Sodergren E."/>
            <person name="Birney E."/>
            <person name="Margulies E.H."/>
            <person name="Herrero J."/>
            <person name="Green E.D."/>
            <person name="Haussler D."/>
            <person name="Siepel A."/>
            <person name="Goldman N."/>
            <person name="Pollard K.S."/>
            <person name="Pedersen J.S."/>
            <person name="Lander E.S."/>
            <person name="Kellis M."/>
        </authorList>
    </citation>
    <scope>NUCLEOTIDE SEQUENCE [LARGE SCALE GENOMIC DNA]</scope>
    <source>
        <strain evidence="5 6">Thorbecke inbred</strain>
    </source>
</reference>
<dbReference type="PROSITE" id="PS00170">
    <property type="entry name" value="CSA_PPIASE_1"/>
    <property type="match status" value="1"/>
</dbReference>
<dbReference type="Gene3D" id="2.40.100.10">
    <property type="entry name" value="Cyclophilin-like"/>
    <property type="match status" value="1"/>
</dbReference>
<comment type="catalytic activity">
    <reaction evidence="3">
        <text>[protein]-peptidylproline (omega=180) = [protein]-peptidylproline (omega=0)</text>
        <dbReference type="Rhea" id="RHEA:16237"/>
        <dbReference type="Rhea" id="RHEA-COMP:10747"/>
        <dbReference type="Rhea" id="RHEA-COMP:10748"/>
        <dbReference type="ChEBI" id="CHEBI:83833"/>
        <dbReference type="ChEBI" id="CHEBI:83834"/>
        <dbReference type="EC" id="5.2.1.8"/>
    </reaction>
</comment>